<sequence length="96" mass="11158">MRGRRIYSAPNNAFPMSSSSITGQVNALLCAIYERGIHLIFSRHSIRFSRHPQDSTKEFLYCISSEKSHRFVLKMMSKKLQEREIKRSYLGARVCC</sequence>
<evidence type="ECO:0000313" key="1">
    <source>
        <dbReference type="EMBL" id="GIY70594.1"/>
    </source>
</evidence>
<dbReference type="Proteomes" id="UP001054837">
    <property type="component" value="Unassembled WGS sequence"/>
</dbReference>
<keyword evidence="2" id="KW-1185">Reference proteome</keyword>
<proteinExistence type="predicted"/>
<comment type="caution">
    <text evidence="1">The sequence shown here is derived from an EMBL/GenBank/DDBJ whole genome shotgun (WGS) entry which is preliminary data.</text>
</comment>
<reference evidence="1 2" key="1">
    <citation type="submission" date="2021-06" db="EMBL/GenBank/DDBJ databases">
        <title>Caerostris darwini draft genome.</title>
        <authorList>
            <person name="Kono N."/>
            <person name="Arakawa K."/>
        </authorList>
    </citation>
    <scope>NUCLEOTIDE SEQUENCE [LARGE SCALE GENOMIC DNA]</scope>
</reference>
<accession>A0AAV4VLX8</accession>
<dbReference type="EMBL" id="BPLQ01013200">
    <property type="protein sequence ID" value="GIY70594.1"/>
    <property type="molecule type" value="Genomic_DNA"/>
</dbReference>
<name>A0AAV4VLX8_9ARAC</name>
<gene>
    <name evidence="1" type="ORF">CDAR_520671</name>
</gene>
<evidence type="ECO:0000313" key="2">
    <source>
        <dbReference type="Proteomes" id="UP001054837"/>
    </source>
</evidence>
<dbReference type="AlphaFoldDB" id="A0AAV4VLX8"/>
<protein>
    <submittedName>
        <fullName evidence="1">Uncharacterized protein</fullName>
    </submittedName>
</protein>
<organism evidence="1 2">
    <name type="scientific">Caerostris darwini</name>
    <dbReference type="NCBI Taxonomy" id="1538125"/>
    <lineage>
        <taxon>Eukaryota</taxon>
        <taxon>Metazoa</taxon>
        <taxon>Ecdysozoa</taxon>
        <taxon>Arthropoda</taxon>
        <taxon>Chelicerata</taxon>
        <taxon>Arachnida</taxon>
        <taxon>Araneae</taxon>
        <taxon>Araneomorphae</taxon>
        <taxon>Entelegynae</taxon>
        <taxon>Araneoidea</taxon>
        <taxon>Araneidae</taxon>
        <taxon>Caerostris</taxon>
    </lineage>
</organism>